<accession>A0A1B7N2R5</accession>
<protein>
    <submittedName>
        <fullName evidence="2">Uncharacterized protein</fullName>
    </submittedName>
</protein>
<keyword evidence="1" id="KW-0472">Membrane</keyword>
<gene>
    <name evidence="2" type="ORF">K503DRAFT_769800</name>
</gene>
<dbReference type="InParanoid" id="A0A1B7N2R5"/>
<dbReference type="AlphaFoldDB" id="A0A1B7N2R5"/>
<keyword evidence="3" id="KW-1185">Reference proteome</keyword>
<keyword evidence="1" id="KW-1133">Transmembrane helix</keyword>
<evidence type="ECO:0000256" key="1">
    <source>
        <dbReference type="SAM" id="Phobius"/>
    </source>
</evidence>
<name>A0A1B7N2R5_9AGAM</name>
<proteinExistence type="predicted"/>
<reference evidence="2 3" key="1">
    <citation type="submission" date="2016-06" db="EMBL/GenBank/DDBJ databases">
        <title>Comparative genomics of the ectomycorrhizal sister species Rhizopogon vinicolor and Rhizopogon vesiculosus (Basidiomycota: Boletales) reveals a divergence of the mating type B locus.</title>
        <authorList>
            <consortium name="DOE Joint Genome Institute"/>
            <person name="Mujic A.B."/>
            <person name="Kuo A."/>
            <person name="Tritt A."/>
            <person name="Lipzen A."/>
            <person name="Chen C."/>
            <person name="Johnson J."/>
            <person name="Sharma A."/>
            <person name="Barry K."/>
            <person name="Grigoriev I.V."/>
            <person name="Spatafora J.W."/>
        </authorList>
    </citation>
    <scope>NUCLEOTIDE SEQUENCE [LARGE SCALE GENOMIC DNA]</scope>
    <source>
        <strain evidence="2 3">AM-OR11-026</strain>
    </source>
</reference>
<dbReference type="Proteomes" id="UP000092154">
    <property type="component" value="Unassembled WGS sequence"/>
</dbReference>
<evidence type="ECO:0000313" key="3">
    <source>
        <dbReference type="Proteomes" id="UP000092154"/>
    </source>
</evidence>
<feature type="transmembrane region" description="Helical" evidence="1">
    <location>
        <begin position="6"/>
        <end position="23"/>
    </location>
</feature>
<keyword evidence="1" id="KW-0812">Transmembrane</keyword>
<evidence type="ECO:0000313" key="2">
    <source>
        <dbReference type="EMBL" id="OAX39125.1"/>
    </source>
</evidence>
<organism evidence="2 3">
    <name type="scientific">Rhizopogon vinicolor AM-OR11-026</name>
    <dbReference type="NCBI Taxonomy" id="1314800"/>
    <lineage>
        <taxon>Eukaryota</taxon>
        <taxon>Fungi</taxon>
        <taxon>Dikarya</taxon>
        <taxon>Basidiomycota</taxon>
        <taxon>Agaricomycotina</taxon>
        <taxon>Agaricomycetes</taxon>
        <taxon>Agaricomycetidae</taxon>
        <taxon>Boletales</taxon>
        <taxon>Suillineae</taxon>
        <taxon>Rhizopogonaceae</taxon>
        <taxon>Rhizopogon</taxon>
    </lineage>
</organism>
<dbReference type="EMBL" id="KV448262">
    <property type="protein sequence ID" value="OAX39125.1"/>
    <property type="molecule type" value="Genomic_DNA"/>
</dbReference>
<sequence length="90" mass="9999">MSNPIFPYGVSSYIGLIFIWGQWRQWRPLVHYGDNLIHQLILPEAFNFDSFGGGTVGSAVACKDGPDAVAGEQATKRKVDDVERGRKRSC</sequence>